<evidence type="ECO:0000256" key="1">
    <source>
        <dbReference type="SAM" id="Phobius"/>
    </source>
</evidence>
<evidence type="ECO:0000313" key="3">
    <source>
        <dbReference type="Proteomes" id="UP000004816"/>
    </source>
</evidence>
<dbReference type="STRING" id="679197.HMPREF9336_01619"/>
<evidence type="ECO:0000313" key="2">
    <source>
        <dbReference type="EMBL" id="EFV13520.1"/>
    </source>
</evidence>
<dbReference type="HOGENOM" id="CLU_135591_1_0_11"/>
<keyword evidence="1" id="KW-0812">Transmembrane</keyword>
<dbReference type="Proteomes" id="UP000004816">
    <property type="component" value="Unassembled WGS sequence"/>
</dbReference>
<protein>
    <submittedName>
        <fullName evidence="2">Uncharacterized protein</fullName>
    </submittedName>
</protein>
<comment type="caution">
    <text evidence="2">The sequence shown here is derived from an EMBL/GenBank/DDBJ whole genome shotgun (WGS) entry which is preliminary data.</text>
</comment>
<proteinExistence type="predicted"/>
<dbReference type="EMBL" id="ACZI02000001">
    <property type="protein sequence ID" value="EFV13520.1"/>
    <property type="molecule type" value="Genomic_DNA"/>
</dbReference>
<dbReference type="eggNOG" id="ENOG5033G3V">
    <property type="taxonomic scope" value="Bacteria"/>
</dbReference>
<gene>
    <name evidence="2" type="ORF">HMPREF9336_01619</name>
</gene>
<keyword evidence="1" id="KW-0472">Membrane</keyword>
<reference evidence="2 3" key="1">
    <citation type="journal article" date="2011" name="Stand. Genomic Sci.">
        <title>High quality draft genome sequence of Segniliparus rugosus CDC 945(T)= (ATCC BAA-974(T)).</title>
        <authorList>
            <person name="Earl A.M."/>
            <person name="Desjardins C.A."/>
            <person name="Fitzgerald M.G."/>
            <person name="Arachchi H.M."/>
            <person name="Zeng Q."/>
            <person name="Mehta T."/>
            <person name="Griggs A."/>
            <person name="Birren B.W."/>
            <person name="Toney N.C."/>
            <person name="Carr J."/>
            <person name="Posey J."/>
            <person name="Butler W.R."/>
        </authorList>
    </citation>
    <scope>NUCLEOTIDE SEQUENCE [LARGE SCALE GENOMIC DNA]</scope>
    <source>
        <strain evidence="3">ATCC BAA-974 / DSM 45345 / CCUG 50838 / CIP 108380 / JCM 13579 / CDC 945</strain>
    </source>
</reference>
<keyword evidence="3" id="KW-1185">Reference proteome</keyword>
<dbReference type="OrthoDB" id="4639836at2"/>
<dbReference type="AlphaFoldDB" id="E5XQ47"/>
<keyword evidence="1" id="KW-1133">Transmembrane helix</keyword>
<dbReference type="RefSeq" id="WP_007469241.1">
    <property type="nucleotide sequence ID" value="NZ_KI391953.1"/>
</dbReference>
<sequence length="160" mass="17844">MEAEEFERLRLVLPPVPYSTLWLALAVVLAVVAVGWVVGLFVWTLPIERLRRTPVLRDITLRLLKRKFSRSIDATVSLYQRGQLSSRAAHGAVSRALRLFVQLWTGEPASRMVLAEFAESHIAEAAAALEALYPGQFAPQEQPDVARSARAAKEVLAAWR</sequence>
<organism evidence="2 3">
    <name type="scientific">Segniliparus rugosus (strain ATCC BAA-974 / DSM 45345 / CCUG 50838 / CIP 108380 / JCM 13579 / CDC 945)</name>
    <dbReference type="NCBI Taxonomy" id="679197"/>
    <lineage>
        <taxon>Bacteria</taxon>
        <taxon>Bacillati</taxon>
        <taxon>Actinomycetota</taxon>
        <taxon>Actinomycetes</taxon>
        <taxon>Mycobacteriales</taxon>
        <taxon>Segniliparaceae</taxon>
        <taxon>Segniliparus</taxon>
    </lineage>
</organism>
<accession>E5XQ47</accession>
<name>E5XQ47_SEGRC</name>
<feature type="transmembrane region" description="Helical" evidence="1">
    <location>
        <begin position="20"/>
        <end position="43"/>
    </location>
</feature>